<dbReference type="PIRSF" id="PIRSF019381">
    <property type="entry name" value="YcjX"/>
    <property type="match status" value="1"/>
</dbReference>
<protein>
    <recommendedName>
        <fullName evidence="3">YcjX family protein</fullName>
    </recommendedName>
</protein>
<sequence>MNKNYGKNAITSIVDSVEHAMGRRADIAVTGLRRAGKTVFVASLIRNLLARSRNPDVLPGFRPEIIGVKEEPAGIADLPPFQTEKYFRDLQADPPRWPKSTDSISRTELKIRYKRARSITNPLGKDGILTLGIIDYPGEWLNDVQLLHLSFEEWSRQTLSRLRTGAISIVATDFLGFLSTANGNSRADIDLISRRGHELYKDALFKMRDELGLSFLQPGRFIMPDGGGDKPLLWFFPMEPPPEADKSGKDTLWATLAQRYKAYCDKIVTGFLRETFDRCNQQVVLVDLLTALNGGQVVFDDACEAIGTALDALGLGRSRWWKLLRMQHRKFDRVLFAVTKADHVPQSQRHALERLLENIIGDRISRDLTDGSRVQSMALASVLCTKDDKVLVDVGEVDVVVGKPIDSDKGLKIYPGVIPSDRPRPDYWSRTAIRYPIFSPPRLDAGAFGGIPNINLDRAIDFILKDILK</sequence>
<evidence type="ECO:0008006" key="3">
    <source>
        <dbReference type="Google" id="ProtNLM"/>
    </source>
</evidence>
<dbReference type="EMBL" id="HG794546">
    <property type="protein sequence ID" value="CDK97925.1"/>
    <property type="molecule type" value="Genomic_DNA"/>
</dbReference>
<dbReference type="STRING" id="1430440.MGMSRv2__0710"/>
<dbReference type="Pfam" id="PF04317">
    <property type="entry name" value="DUF463"/>
    <property type="match status" value="1"/>
</dbReference>
<dbReference type="KEGG" id="mgy:MGMSRv2__0710"/>
<keyword evidence="2" id="KW-1185">Reference proteome</keyword>
<reference evidence="1 2" key="1">
    <citation type="journal article" date="2014" name="Genome Announc.">
        <title>Complete genome sequence of Magnetospirillum gryphiswaldense MSR-1.</title>
        <authorList>
            <person name="Wang X."/>
            <person name="Wang Q."/>
            <person name="Zhang W."/>
            <person name="Wang Y."/>
            <person name="Li L."/>
            <person name="Wen T."/>
            <person name="Zhang T."/>
            <person name="Zhang Y."/>
            <person name="Xu J."/>
            <person name="Hu J."/>
            <person name="Li S."/>
            <person name="Liu L."/>
            <person name="Liu J."/>
            <person name="Jiang W."/>
            <person name="Tian J."/>
            <person name="Li Y."/>
            <person name="Schuler D."/>
            <person name="Wang L."/>
            <person name="Li J."/>
        </authorList>
    </citation>
    <scope>NUCLEOTIDE SEQUENCE [LARGE SCALE GENOMIC DNA]</scope>
    <source>
        <strain evidence="2">DSM 6361 / JCM 21280 / NBRC 15271 / MSR-1</strain>
    </source>
</reference>
<dbReference type="eggNOG" id="COG3106">
    <property type="taxonomic scope" value="Bacteria"/>
</dbReference>
<dbReference type="PANTHER" id="PTHR38605">
    <property type="entry name" value="ATPASE-RELATED"/>
    <property type="match status" value="1"/>
</dbReference>
<dbReference type="Proteomes" id="UP000018922">
    <property type="component" value="Chromosome I"/>
</dbReference>
<dbReference type="InterPro" id="IPR007413">
    <property type="entry name" value="YcjX-like"/>
</dbReference>
<proteinExistence type="predicted"/>
<name>V6EXC9_MAGGM</name>
<gene>
    <name evidence="1" type="ordered locus">MGMSRv2__0710</name>
</gene>
<dbReference type="AlphaFoldDB" id="V6EXC9"/>
<evidence type="ECO:0000313" key="2">
    <source>
        <dbReference type="Proteomes" id="UP000018922"/>
    </source>
</evidence>
<dbReference type="HOGENOM" id="CLU_043657_0_0_5"/>
<organism evidence="1 2">
    <name type="scientific">Magnetospirillum gryphiswaldense (strain DSM 6361 / JCM 21280 / NBRC 15271 / MSR-1)</name>
    <dbReference type="NCBI Taxonomy" id="431944"/>
    <lineage>
        <taxon>Bacteria</taxon>
        <taxon>Pseudomonadati</taxon>
        <taxon>Pseudomonadota</taxon>
        <taxon>Alphaproteobacteria</taxon>
        <taxon>Rhodospirillales</taxon>
        <taxon>Rhodospirillaceae</taxon>
        <taxon>Magnetospirillum</taxon>
    </lineage>
</organism>
<evidence type="ECO:0000313" key="1">
    <source>
        <dbReference type="EMBL" id="CDK97925.1"/>
    </source>
</evidence>
<accession>V6EXC9</accession>
<dbReference type="PANTHER" id="PTHR38605:SF1">
    <property type="entry name" value="ATPASE"/>
    <property type="match status" value="1"/>
</dbReference>